<proteinExistence type="predicted"/>
<dbReference type="NCBIfam" id="TIGR01690">
    <property type="entry name" value="ICE_RAQPRD"/>
    <property type="match status" value="1"/>
</dbReference>
<dbReference type="EMBL" id="LT629777">
    <property type="protein sequence ID" value="SDT08115.1"/>
    <property type="molecule type" value="Genomic_DNA"/>
</dbReference>
<accession>A0A1H1XFR5</accession>
<gene>
    <name evidence="2" type="ORF">SAMN05216598_3891</name>
</gene>
<feature type="region of interest" description="Disordered" evidence="1">
    <location>
        <begin position="82"/>
        <end position="109"/>
    </location>
</feature>
<evidence type="ECO:0000313" key="3">
    <source>
        <dbReference type="Proteomes" id="UP000199524"/>
    </source>
</evidence>
<evidence type="ECO:0000256" key="1">
    <source>
        <dbReference type="SAM" id="MobiDB-lite"/>
    </source>
</evidence>
<evidence type="ECO:0000313" key="2">
    <source>
        <dbReference type="EMBL" id="SDT08115.1"/>
    </source>
</evidence>
<name>A0A1H1XFR5_9PSED</name>
<keyword evidence="3" id="KW-1185">Reference proteome</keyword>
<dbReference type="Pfam" id="PF09686">
    <property type="entry name" value="Plasmid_RAQPRD"/>
    <property type="match status" value="1"/>
</dbReference>
<sequence>MPLAMRHLRLIALSASFATDLVQAEPTAQERLHLAGLLRQLDAVMKQVQASAALPTDEHARFTFDYTRLSAELELVRQGIEDHLTPSRAQPRSLPELTGHYTHAAESSP</sequence>
<dbReference type="Proteomes" id="UP000199524">
    <property type="component" value="Chromosome I"/>
</dbReference>
<dbReference type="InterPro" id="IPR019110">
    <property type="entry name" value="Uncharacterised_RAQPRD"/>
</dbReference>
<dbReference type="AlphaFoldDB" id="A0A1H1XFR5"/>
<protein>
    <submittedName>
        <fullName evidence="2">Integrative conjugative element protein, RAQPRD family</fullName>
    </submittedName>
</protein>
<reference evidence="3" key="1">
    <citation type="submission" date="2016-10" db="EMBL/GenBank/DDBJ databases">
        <authorList>
            <person name="Varghese N."/>
            <person name="Submissions S."/>
        </authorList>
    </citation>
    <scope>NUCLEOTIDE SEQUENCE [LARGE SCALE GENOMIC DNA]</scope>
    <source>
        <strain evidence="3">ATCC 23835</strain>
    </source>
</reference>
<organism evidence="2 3">
    <name type="scientific">Pseudomonas asplenii</name>
    <dbReference type="NCBI Taxonomy" id="53407"/>
    <lineage>
        <taxon>Bacteria</taxon>
        <taxon>Pseudomonadati</taxon>
        <taxon>Pseudomonadota</taxon>
        <taxon>Gammaproteobacteria</taxon>
        <taxon>Pseudomonadales</taxon>
        <taxon>Pseudomonadaceae</taxon>
        <taxon>Pseudomonas</taxon>
    </lineage>
</organism>